<dbReference type="PANTHER" id="PTHR42701:SF1">
    <property type="entry name" value="IMIDAZOLE GLYCEROL PHOSPHATE SYNTHASE SUBUNIT HISH"/>
    <property type="match status" value="1"/>
</dbReference>
<protein>
    <recommendedName>
        <fullName evidence="10">Imidazole glycerol phosphate synthase subunit HisH</fullName>
        <ecNumber evidence="10">4.3.2.10</ecNumber>
    </recommendedName>
    <alternativeName>
        <fullName evidence="10">IGP synthase glutaminase subunit</fullName>
        <ecNumber evidence="10">3.5.1.2</ecNumber>
    </alternativeName>
    <alternativeName>
        <fullName evidence="10">IGP synthase subunit HisH</fullName>
    </alternativeName>
    <alternativeName>
        <fullName evidence="10">ImGP synthase subunit HisH</fullName>
        <shortName evidence="10">IGPS subunit HisH</shortName>
    </alternativeName>
</protein>
<evidence type="ECO:0000256" key="6">
    <source>
        <dbReference type="ARBA" id="ARBA00023102"/>
    </source>
</evidence>
<dbReference type="Proteomes" id="UP000010310">
    <property type="component" value="Unassembled WGS sequence"/>
</dbReference>
<dbReference type="AlphaFoldDB" id="K6H3N2"/>
<dbReference type="GO" id="GO:0016829">
    <property type="term" value="F:lyase activity"/>
    <property type="evidence" value="ECO:0007669"/>
    <property type="project" value="UniProtKB-KW"/>
</dbReference>
<dbReference type="EC" id="4.3.2.10" evidence="10"/>
<dbReference type="InterPro" id="IPR029062">
    <property type="entry name" value="Class_I_gatase-like"/>
</dbReference>
<dbReference type="GO" id="GO:0005737">
    <property type="term" value="C:cytoplasm"/>
    <property type="evidence" value="ECO:0007669"/>
    <property type="project" value="UniProtKB-SubCell"/>
</dbReference>
<dbReference type="STRING" id="1208365.B273_0167"/>
<comment type="pathway">
    <text evidence="1 10">Amino-acid biosynthesis; L-histidine biosynthesis; L-histidine from 5-phospho-alpha-D-ribose 1-diphosphate: step 5/9.</text>
</comment>
<dbReference type="Gene3D" id="3.40.50.880">
    <property type="match status" value="1"/>
</dbReference>
<name>K6H3N2_9GAMM</name>
<keyword evidence="4 10" id="KW-0378">Hydrolase</keyword>
<evidence type="ECO:0000256" key="10">
    <source>
        <dbReference type="HAMAP-Rule" id="MF_00278"/>
    </source>
</evidence>
<dbReference type="PIRSF" id="PIRSF000495">
    <property type="entry name" value="Amidotransf_hisH"/>
    <property type="match status" value="1"/>
</dbReference>
<sequence>MTVAIINSGGANLGSVQRAVDKIGYKAIITREIKDISDSTHVIIPGVGSAYNVMRSLKKTNLIQTIKSLSQPVLGICIGMQILFEFSDEGKVDCLGLIPGSVERFKSLDHLKVPQMGWNKVSFNNSLSEFNNYYYFANSYFNPINQFTIAQSQYGVSFTAAIKYKNFIGCQFHPEKSSLAGSKFLKNFLQS</sequence>
<evidence type="ECO:0000256" key="7">
    <source>
        <dbReference type="ARBA" id="ARBA00023239"/>
    </source>
</evidence>
<evidence type="ECO:0000256" key="5">
    <source>
        <dbReference type="ARBA" id="ARBA00022962"/>
    </source>
</evidence>
<feature type="active site" evidence="10 11">
    <location>
        <position position="173"/>
    </location>
</feature>
<keyword evidence="6 10" id="KW-0368">Histidine biosynthesis</keyword>
<dbReference type="InterPro" id="IPR017926">
    <property type="entry name" value="GATASE"/>
</dbReference>
<evidence type="ECO:0000256" key="2">
    <source>
        <dbReference type="ARBA" id="ARBA00011152"/>
    </source>
</evidence>
<keyword evidence="13" id="KW-0808">Transferase</keyword>
<dbReference type="CDD" id="cd01748">
    <property type="entry name" value="GATase1_IGP_Synthase"/>
    <property type="match status" value="1"/>
</dbReference>
<dbReference type="PATRIC" id="fig|1208365.4.peg.171"/>
<dbReference type="InterPro" id="IPR010139">
    <property type="entry name" value="Imidazole-glycPsynth_HisH"/>
</dbReference>
<evidence type="ECO:0000256" key="11">
    <source>
        <dbReference type="PIRSR" id="PIRSR000495-1"/>
    </source>
</evidence>
<feature type="domain" description="Glutamine amidotransferase" evidence="12">
    <location>
        <begin position="6"/>
        <end position="189"/>
    </location>
</feature>
<dbReference type="EC" id="3.5.1.2" evidence="10"/>
<dbReference type="HAMAP" id="MF_00278">
    <property type="entry name" value="HisH"/>
    <property type="match status" value="1"/>
</dbReference>
<evidence type="ECO:0000256" key="8">
    <source>
        <dbReference type="ARBA" id="ARBA00047838"/>
    </source>
</evidence>
<feature type="active site" evidence="10 11">
    <location>
        <position position="175"/>
    </location>
</feature>
<dbReference type="UniPathway" id="UPA00031">
    <property type="reaction ID" value="UER00010"/>
</dbReference>
<comment type="catalytic activity">
    <reaction evidence="9 10">
        <text>L-glutamine + H2O = L-glutamate + NH4(+)</text>
        <dbReference type="Rhea" id="RHEA:15889"/>
        <dbReference type="ChEBI" id="CHEBI:15377"/>
        <dbReference type="ChEBI" id="CHEBI:28938"/>
        <dbReference type="ChEBI" id="CHEBI:29985"/>
        <dbReference type="ChEBI" id="CHEBI:58359"/>
        <dbReference type="EC" id="3.5.1.2"/>
    </reaction>
</comment>
<dbReference type="SUPFAM" id="SSF52317">
    <property type="entry name" value="Class I glutamine amidotransferase-like"/>
    <property type="match status" value="1"/>
</dbReference>
<dbReference type="NCBIfam" id="TIGR01855">
    <property type="entry name" value="IMP_synth_hisH"/>
    <property type="match status" value="1"/>
</dbReference>
<evidence type="ECO:0000313" key="13">
    <source>
        <dbReference type="EMBL" id="EKO37093.1"/>
    </source>
</evidence>
<dbReference type="GO" id="GO:0004359">
    <property type="term" value="F:glutaminase activity"/>
    <property type="evidence" value="ECO:0007669"/>
    <property type="project" value="UniProtKB-EC"/>
</dbReference>
<gene>
    <name evidence="10 13" type="primary">hisH</name>
    <name evidence="13" type="ORF">B273_0167</name>
</gene>
<keyword evidence="7 10" id="KW-0456">Lyase</keyword>
<comment type="subcellular location">
    <subcellularLocation>
        <location evidence="10">Cytoplasm</location>
    </subcellularLocation>
</comment>
<evidence type="ECO:0000256" key="3">
    <source>
        <dbReference type="ARBA" id="ARBA00022605"/>
    </source>
</evidence>
<evidence type="ECO:0000256" key="1">
    <source>
        <dbReference type="ARBA" id="ARBA00005091"/>
    </source>
</evidence>
<dbReference type="PROSITE" id="PS51273">
    <property type="entry name" value="GATASE_TYPE_1"/>
    <property type="match status" value="1"/>
</dbReference>
<evidence type="ECO:0000313" key="14">
    <source>
        <dbReference type="Proteomes" id="UP000010310"/>
    </source>
</evidence>
<comment type="subunit">
    <text evidence="2 10">Heterodimer of HisH and HisF.</text>
</comment>
<accession>K6H3N2</accession>
<reference evidence="13 14" key="1">
    <citation type="submission" date="2012-09" db="EMBL/GenBank/DDBJ databases">
        <authorList>
            <person name="Dupont C.L."/>
            <person name="Rusch D.B."/>
            <person name="Lombardo M.-J."/>
            <person name="Novotny M."/>
            <person name="Yee-Greenbaum J."/>
            <person name="Laskin R."/>
        </authorList>
    </citation>
    <scope>NUCLEOTIDE SEQUENCE [LARGE SCALE GENOMIC DNA]</scope>
    <source>
        <strain evidence="13">SAR86E</strain>
    </source>
</reference>
<feature type="active site" description="Nucleophile" evidence="10 11">
    <location>
        <position position="77"/>
    </location>
</feature>
<keyword evidence="13" id="KW-0328">Glycosyltransferase</keyword>
<organism evidence="13 14">
    <name type="scientific">SAR86 cluster bacterium SAR86E</name>
    <dbReference type="NCBI Taxonomy" id="1208365"/>
    <lineage>
        <taxon>Bacteria</taxon>
        <taxon>Pseudomonadati</taxon>
        <taxon>Pseudomonadota</taxon>
        <taxon>Gammaproteobacteria</taxon>
        <taxon>SAR86 cluster</taxon>
    </lineage>
</organism>
<proteinExistence type="inferred from homology"/>
<comment type="caution">
    <text evidence="13">The sequence shown here is derived from an EMBL/GenBank/DDBJ whole genome shotgun (WGS) entry which is preliminary data.</text>
</comment>
<keyword evidence="10" id="KW-0963">Cytoplasm</keyword>
<keyword evidence="5 10" id="KW-0315">Glutamine amidotransferase</keyword>
<evidence type="ECO:0000259" key="12">
    <source>
        <dbReference type="Pfam" id="PF00117"/>
    </source>
</evidence>
<keyword evidence="14" id="KW-1185">Reference proteome</keyword>
<comment type="catalytic activity">
    <reaction evidence="8 10">
        <text>5-[(5-phospho-1-deoxy-D-ribulos-1-ylimino)methylamino]-1-(5-phospho-beta-D-ribosyl)imidazole-4-carboxamide + L-glutamine = D-erythro-1-(imidazol-4-yl)glycerol 3-phosphate + 5-amino-1-(5-phospho-beta-D-ribosyl)imidazole-4-carboxamide + L-glutamate + H(+)</text>
        <dbReference type="Rhea" id="RHEA:24793"/>
        <dbReference type="ChEBI" id="CHEBI:15378"/>
        <dbReference type="ChEBI" id="CHEBI:29985"/>
        <dbReference type="ChEBI" id="CHEBI:58278"/>
        <dbReference type="ChEBI" id="CHEBI:58359"/>
        <dbReference type="ChEBI" id="CHEBI:58475"/>
        <dbReference type="ChEBI" id="CHEBI:58525"/>
        <dbReference type="EC" id="4.3.2.10"/>
    </reaction>
</comment>
<dbReference type="PANTHER" id="PTHR42701">
    <property type="entry name" value="IMIDAZOLE GLYCEROL PHOSPHATE SYNTHASE SUBUNIT HISH"/>
    <property type="match status" value="1"/>
</dbReference>
<evidence type="ECO:0000256" key="4">
    <source>
        <dbReference type="ARBA" id="ARBA00022801"/>
    </source>
</evidence>
<dbReference type="GO" id="GO:0000105">
    <property type="term" value="P:L-histidine biosynthetic process"/>
    <property type="evidence" value="ECO:0007669"/>
    <property type="project" value="UniProtKB-UniRule"/>
</dbReference>
<keyword evidence="3 10" id="KW-0028">Amino-acid biosynthesis</keyword>
<dbReference type="GO" id="GO:0000107">
    <property type="term" value="F:imidazoleglycerol-phosphate synthase activity"/>
    <property type="evidence" value="ECO:0007669"/>
    <property type="project" value="UniProtKB-UniRule"/>
</dbReference>
<evidence type="ECO:0000256" key="9">
    <source>
        <dbReference type="ARBA" id="ARBA00049534"/>
    </source>
</evidence>
<dbReference type="Pfam" id="PF00117">
    <property type="entry name" value="GATase"/>
    <property type="match status" value="1"/>
</dbReference>
<comment type="function">
    <text evidence="10">IGPS catalyzes the conversion of PRFAR and glutamine to IGP, AICAR and glutamate. The HisH subunit catalyzes the hydrolysis of glutamine to glutamate and ammonia as part of the synthesis of IGP and AICAR. The resulting ammonia molecule is channeled to the active site of HisF.</text>
</comment>
<dbReference type="EMBL" id="AMWX01000001">
    <property type="protein sequence ID" value="EKO37093.1"/>
    <property type="molecule type" value="Genomic_DNA"/>
</dbReference>